<evidence type="ECO:0000313" key="13">
    <source>
        <dbReference type="EMBL" id="KAA8915427.1"/>
    </source>
</evidence>
<comment type="similarity">
    <text evidence="3">Belongs to the actin family. ARP6 subfamily.</text>
</comment>
<dbReference type="PANTHER" id="PTHR11937">
    <property type="entry name" value="ACTIN"/>
    <property type="match status" value="1"/>
</dbReference>
<evidence type="ECO:0000256" key="12">
    <source>
        <dbReference type="ARBA" id="ARBA00073820"/>
    </source>
</evidence>
<dbReference type="OrthoDB" id="6220758at2759"/>
<dbReference type="InterPro" id="IPR004000">
    <property type="entry name" value="Actin"/>
</dbReference>
<dbReference type="SMART" id="SM00268">
    <property type="entry name" value="ACTIN"/>
    <property type="match status" value="1"/>
</dbReference>
<gene>
    <name evidence="13" type="ORF">TRICI_002417</name>
</gene>
<protein>
    <recommendedName>
        <fullName evidence="4">Actin-like protein ARP6</fullName>
    </recommendedName>
    <alternativeName>
        <fullName evidence="12">Actin-like protein arp6</fullName>
    </alternativeName>
</protein>
<comment type="function">
    <text evidence="11">Component of the SWR1 complex which mediates the ATP-dependent exchange of histone H2A for the H2A variant HZT1 leading to transcriptional regulation of selected genes by chromatin remodeling. Involved in chromosome stability.</text>
</comment>
<dbReference type="SUPFAM" id="SSF53067">
    <property type="entry name" value="Actin-like ATPase domain"/>
    <property type="match status" value="2"/>
</dbReference>
<dbReference type="GO" id="GO:0006325">
    <property type="term" value="P:chromatin organization"/>
    <property type="evidence" value="ECO:0007669"/>
    <property type="project" value="UniProtKB-KW"/>
</dbReference>
<dbReference type="GO" id="GO:0005634">
    <property type="term" value="C:nucleus"/>
    <property type="evidence" value="ECO:0007669"/>
    <property type="project" value="UniProtKB-SubCell"/>
</dbReference>
<evidence type="ECO:0000256" key="3">
    <source>
        <dbReference type="ARBA" id="ARBA00005665"/>
    </source>
</evidence>
<evidence type="ECO:0000313" key="14">
    <source>
        <dbReference type="Proteomes" id="UP000761534"/>
    </source>
</evidence>
<evidence type="ECO:0000256" key="1">
    <source>
        <dbReference type="ARBA" id="ARBA00004123"/>
    </source>
</evidence>
<dbReference type="Gene3D" id="3.30.420.40">
    <property type="match status" value="2"/>
</dbReference>
<evidence type="ECO:0000256" key="2">
    <source>
        <dbReference type="ARBA" id="ARBA00004496"/>
    </source>
</evidence>
<evidence type="ECO:0000256" key="4">
    <source>
        <dbReference type="ARBA" id="ARBA00018633"/>
    </source>
</evidence>
<organism evidence="13 14">
    <name type="scientific">Trichomonascus ciferrii</name>
    <dbReference type="NCBI Taxonomy" id="44093"/>
    <lineage>
        <taxon>Eukaryota</taxon>
        <taxon>Fungi</taxon>
        <taxon>Dikarya</taxon>
        <taxon>Ascomycota</taxon>
        <taxon>Saccharomycotina</taxon>
        <taxon>Dipodascomycetes</taxon>
        <taxon>Dipodascales</taxon>
        <taxon>Trichomonascaceae</taxon>
        <taxon>Trichomonascus</taxon>
        <taxon>Trichomonascus ciferrii complex</taxon>
    </lineage>
</organism>
<keyword evidence="5" id="KW-0963">Cytoplasm</keyword>
<evidence type="ECO:0000256" key="7">
    <source>
        <dbReference type="ARBA" id="ARBA00023015"/>
    </source>
</evidence>
<accession>A0A642V6W7</accession>
<comment type="subcellular location">
    <subcellularLocation>
        <location evidence="2">Cytoplasm</location>
    </subcellularLocation>
    <subcellularLocation>
        <location evidence="1">Nucleus</location>
    </subcellularLocation>
</comment>
<sequence>MPVLVVDNGAYEIKAGYATEDPELHVVSNSIARSADRRTYIGNQVRTCKDYHGLVYRRPHEKGQLVSWECQKAIWDHIFFGKDTTLDRPNGTGIVDPSDTSLILTEMPYSLPALSSHMDQIVFEEYGFDSYYRCTAGSLVPWNDINSELFGDETTRKKPVAECAMVVDCGFSATHVMPVLLGEVYFPAVKRITPGGKMLTNYLKETVSFRHYNMMEDTYLMNLIKEATCFVSPNFSDDLELCHKNKKSYMARYLLPDFKTTRTGYLLSPDDPKLAQKEDSQILTLTNERFTVPELLFNPSDVGLDQAGIPETVMRSINSMPADVRSMLLANVVLVGGSAKLPGFRERLTKDLRTWAPADSYLRVAVPENPDSYAWKGGCALGCQTEMLQRAHVTKQDYMEYGVNRCLSSFGIKVQETLEKD</sequence>
<dbReference type="Proteomes" id="UP000761534">
    <property type="component" value="Unassembled WGS sequence"/>
</dbReference>
<keyword evidence="10" id="KW-0539">Nucleus</keyword>
<dbReference type="InterPro" id="IPR043129">
    <property type="entry name" value="ATPase_NBD"/>
</dbReference>
<evidence type="ECO:0000256" key="11">
    <source>
        <dbReference type="ARBA" id="ARBA00025222"/>
    </source>
</evidence>
<keyword evidence="8" id="KW-0010">Activator</keyword>
<keyword evidence="14" id="KW-1185">Reference proteome</keyword>
<dbReference type="CDD" id="cd10210">
    <property type="entry name" value="ASKHA_NBD_Arp6"/>
    <property type="match status" value="1"/>
</dbReference>
<dbReference type="VEuPathDB" id="FungiDB:TRICI_002417"/>
<comment type="caution">
    <text evidence="13">The sequence shown here is derived from an EMBL/GenBank/DDBJ whole genome shotgun (WGS) entry which is preliminary data.</text>
</comment>
<dbReference type="Gene3D" id="3.90.640.10">
    <property type="entry name" value="Actin, Chain A, domain 4"/>
    <property type="match status" value="1"/>
</dbReference>
<evidence type="ECO:0000256" key="8">
    <source>
        <dbReference type="ARBA" id="ARBA00023159"/>
    </source>
</evidence>
<reference evidence="13" key="1">
    <citation type="journal article" date="2019" name="G3 (Bethesda)">
        <title>Genome Assemblies of Two Rare Opportunistic Yeast Pathogens: Diutina rugosa (syn. Candida rugosa) and Trichomonascus ciferrii (syn. Candida ciferrii).</title>
        <authorList>
            <person name="Mixao V."/>
            <person name="Saus E."/>
            <person name="Hansen A.P."/>
            <person name="Lass-Florl C."/>
            <person name="Gabaldon T."/>
        </authorList>
    </citation>
    <scope>NUCLEOTIDE SEQUENCE</scope>
    <source>
        <strain evidence="13">CBS 4856</strain>
    </source>
</reference>
<proteinExistence type="inferred from homology"/>
<evidence type="ECO:0000256" key="9">
    <source>
        <dbReference type="ARBA" id="ARBA00023163"/>
    </source>
</evidence>
<dbReference type="FunFam" id="3.90.640.10:FF:000040">
    <property type="entry name" value="Actin-like protein ARP6"/>
    <property type="match status" value="1"/>
</dbReference>
<keyword evidence="6" id="KW-0156">Chromatin regulator</keyword>
<dbReference type="AlphaFoldDB" id="A0A642V6W7"/>
<keyword evidence="7" id="KW-0805">Transcription regulation</keyword>
<evidence type="ECO:0000256" key="10">
    <source>
        <dbReference type="ARBA" id="ARBA00023242"/>
    </source>
</evidence>
<dbReference type="Gene3D" id="2.30.36.70">
    <property type="entry name" value="Actin, Chain A, domain 2"/>
    <property type="match status" value="1"/>
</dbReference>
<dbReference type="GO" id="GO:0005737">
    <property type="term" value="C:cytoplasm"/>
    <property type="evidence" value="ECO:0007669"/>
    <property type="project" value="UniProtKB-SubCell"/>
</dbReference>
<dbReference type="EMBL" id="SWFS01000164">
    <property type="protein sequence ID" value="KAA8915427.1"/>
    <property type="molecule type" value="Genomic_DNA"/>
</dbReference>
<evidence type="ECO:0000256" key="5">
    <source>
        <dbReference type="ARBA" id="ARBA00022490"/>
    </source>
</evidence>
<evidence type="ECO:0000256" key="6">
    <source>
        <dbReference type="ARBA" id="ARBA00022853"/>
    </source>
</evidence>
<dbReference type="Pfam" id="PF00022">
    <property type="entry name" value="Actin"/>
    <property type="match status" value="1"/>
</dbReference>
<keyword evidence="9" id="KW-0804">Transcription</keyword>
<name>A0A642V6W7_9ASCO</name>